<feature type="transmembrane region" description="Helical" evidence="2">
    <location>
        <begin position="103"/>
        <end position="122"/>
    </location>
</feature>
<protein>
    <recommendedName>
        <fullName evidence="6">Preprotein translocase subunit Tim44</fullName>
    </recommendedName>
</protein>
<feature type="compositionally biased region" description="Polar residues" evidence="1">
    <location>
        <begin position="53"/>
        <end position="93"/>
    </location>
</feature>
<dbReference type="EMBL" id="JBBMEU010000024">
    <property type="protein sequence ID" value="MEQ2422146.1"/>
    <property type="molecule type" value="Genomic_DNA"/>
</dbReference>
<feature type="region of interest" description="Disordered" evidence="1">
    <location>
        <begin position="30"/>
        <end position="93"/>
    </location>
</feature>
<dbReference type="Proteomes" id="UP001433088">
    <property type="component" value="Unassembled WGS sequence"/>
</dbReference>
<feature type="transmembrane region" description="Helical" evidence="2">
    <location>
        <begin position="134"/>
        <end position="155"/>
    </location>
</feature>
<evidence type="ECO:0000256" key="2">
    <source>
        <dbReference type="SAM" id="Phobius"/>
    </source>
</evidence>
<name>A0ABV1CXD1_9FIRM</name>
<evidence type="ECO:0000256" key="1">
    <source>
        <dbReference type="SAM" id="MobiDB-lite"/>
    </source>
</evidence>
<evidence type="ECO:0000313" key="5">
    <source>
        <dbReference type="Proteomes" id="UP001433088"/>
    </source>
</evidence>
<feature type="signal peptide" evidence="3">
    <location>
        <begin position="1"/>
        <end position="29"/>
    </location>
</feature>
<dbReference type="RefSeq" id="WP_292281822.1">
    <property type="nucleotide sequence ID" value="NZ_JBBMEU010000024.1"/>
</dbReference>
<comment type="caution">
    <text evidence="4">The sequence shown here is derived from an EMBL/GenBank/DDBJ whole genome shotgun (WGS) entry which is preliminary data.</text>
</comment>
<evidence type="ECO:0008006" key="6">
    <source>
        <dbReference type="Google" id="ProtNLM"/>
    </source>
</evidence>
<organism evidence="4 5">
    <name type="scientific">Megasphaera intestinihominis</name>
    <dbReference type="NCBI Taxonomy" id="3133159"/>
    <lineage>
        <taxon>Bacteria</taxon>
        <taxon>Bacillati</taxon>
        <taxon>Bacillota</taxon>
        <taxon>Negativicutes</taxon>
        <taxon>Veillonellales</taxon>
        <taxon>Veillonellaceae</taxon>
        <taxon>Megasphaera</taxon>
    </lineage>
</organism>
<evidence type="ECO:0000256" key="3">
    <source>
        <dbReference type="SAM" id="SignalP"/>
    </source>
</evidence>
<reference evidence="4 5" key="1">
    <citation type="submission" date="2024-03" db="EMBL/GenBank/DDBJ databases">
        <title>Human intestinal bacterial collection.</title>
        <authorList>
            <person name="Pauvert C."/>
            <person name="Hitch T.C.A."/>
            <person name="Clavel T."/>
        </authorList>
    </citation>
    <scope>NUCLEOTIDE SEQUENCE [LARGE SCALE GENOMIC DNA]</scope>
    <source>
        <strain evidence="4 5">CLA-AA-H81</strain>
    </source>
</reference>
<evidence type="ECO:0000313" key="4">
    <source>
        <dbReference type="EMBL" id="MEQ2422146.1"/>
    </source>
</evidence>
<feature type="chain" id="PRO_5046670960" description="Preprotein translocase subunit Tim44" evidence="3">
    <location>
        <begin position="30"/>
        <end position="161"/>
    </location>
</feature>
<proteinExistence type="predicted"/>
<keyword evidence="2" id="KW-1133">Transmembrane helix</keyword>
<keyword evidence="2" id="KW-0472">Membrane</keyword>
<keyword evidence="5" id="KW-1185">Reference proteome</keyword>
<keyword evidence="2" id="KW-0812">Transmembrane</keyword>
<accession>A0ABV1CXD1</accession>
<gene>
    <name evidence="4" type="ORF">WMO23_05295</name>
</gene>
<keyword evidence="3" id="KW-0732">Signal</keyword>
<sequence>MKKTTLIAVCVFALWTALALPAVPSSVQAAKGGGGARVSAPKSLPAPAPKNVTPKTGTTKNEAPSLGNTKPNGQTQARKAETAQANASRTTSSSRLGSVMRGIGLFAGGMFLGSMLSHLFGWGSLGWGADILGLLVNIFIFYLVIKGAAALWRWLRDRRRR</sequence>